<sequence length="225" mass="25573">MYLAQNVDGLRIPATRDEHGFCPSCKEQLTAKLGDIYVWHWSHKPGQACPYRKASTFWQYGWISHYHSMGEGWEVETQVDNLDFDGINRETNQSLMLAEKLDQAALRAFVSASLALGLKPVIIFHSKAFKSFSFKDYRFQHPRRADNSWVFFFSHAFHGHKRTASLWLDIDHGVAFNFGLSDGIYNLYYSADFHAAIIVNPTPRLKRLSAQAAGQSELPSADLGV</sequence>
<evidence type="ECO:0000313" key="3">
    <source>
        <dbReference type="Proteomes" id="UP000539985"/>
    </source>
</evidence>
<dbReference type="EMBL" id="JACAQB010000024">
    <property type="protein sequence ID" value="NWB99533.1"/>
    <property type="molecule type" value="Genomic_DNA"/>
</dbReference>
<feature type="domain" description="Competence protein CoiA-like N-terminal" evidence="1">
    <location>
        <begin position="20"/>
        <end position="51"/>
    </location>
</feature>
<dbReference type="RefSeq" id="WP_177105125.1">
    <property type="nucleotide sequence ID" value="NZ_JACAQB010000024.1"/>
</dbReference>
<evidence type="ECO:0000313" key="2">
    <source>
        <dbReference type="EMBL" id="NWB99533.1"/>
    </source>
</evidence>
<dbReference type="InterPro" id="IPR057253">
    <property type="entry name" value="CoiA-like_N"/>
</dbReference>
<proteinExistence type="predicted"/>
<protein>
    <recommendedName>
        <fullName evidence="1">Competence protein CoiA-like N-terminal domain-containing protein</fullName>
    </recommendedName>
</protein>
<dbReference type="Proteomes" id="UP000539985">
    <property type="component" value="Unassembled WGS sequence"/>
</dbReference>
<gene>
    <name evidence="2" type="ORF">HX882_26955</name>
</gene>
<reference evidence="2 3" key="1">
    <citation type="submission" date="2020-04" db="EMBL/GenBank/DDBJ databases">
        <title>Molecular characterization of pseudomonads from Agaricus bisporus reveal novel blotch 2 pathogens in Western Europe.</title>
        <authorList>
            <person name="Taparia T."/>
            <person name="Krijger M."/>
            <person name="Haynes E."/>
            <person name="Elpinstone J.G."/>
            <person name="Noble R."/>
            <person name="Van Der Wolf J."/>
        </authorList>
    </citation>
    <scope>NUCLEOTIDE SEQUENCE [LARGE SCALE GENOMIC DNA]</scope>
    <source>
        <strain evidence="2 3">H7001</strain>
    </source>
</reference>
<name>A0A7Y7XGL8_9PSED</name>
<organism evidence="2 3">
    <name type="scientific">Pseudomonas gingeri</name>
    <dbReference type="NCBI Taxonomy" id="117681"/>
    <lineage>
        <taxon>Bacteria</taxon>
        <taxon>Pseudomonadati</taxon>
        <taxon>Pseudomonadota</taxon>
        <taxon>Gammaproteobacteria</taxon>
        <taxon>Pseudomonadales</taxon>
        <taxon>Pseudomonadaceae</taxon>
        <taxon>Pseudomonas</taxon>
    </lineage>
</organism>
<dbReference type="Pfam" id="PF25164">
    <property type="entry name" value="CoiA_N"/>
    <property type="match status" value="1"/>
</dbReference>
<dbReference type="AlphaFoldDB" id="A0A7Y7XGL8"/>
<evidence type="ECO:0000259" key="1">
    <source>
        <dbReference type="Pfam" id="PF25164"/>
    </source>
</evidence>
<accession>A0A7Y7XGL8</accession>
<comment type="caution">
    <text evidence="2">The sequence shown here is derived from an EMBL/GenBank/DDBJ whole genome shotgun (WGS) entry which is preliminary data.</text>
</comment>